<evidence type="ECO:0000256" key="3">
    <source>
        <dbReference type="ARBA" id="ARBA00022723"/>
    </source>
</evidence>
<evidence type="ECO:0000256" key="4">
    <source>
        <dbReference type="ARBA" id="ARBA00022759"/>
    </source>
</evidence>
<protein>
    <recommendedName>
        <fullName evidence="7">Endoribonuclease YbeY</fullName>
        <ecNumber evidence="7">3.1.-.-</ecNumber>
    </recommendedName>
</protein>
<proteinExistence type="inferred from homology"/>
<dbReference type="NCBIfam" id="TIGR00043">
    <property type="entry name" value="rRNA maturation RNase YbeY"/>
    <property type="match status" value="1"/>
</dbReference>
<keyword evidence="2 7" id="KW-0540">Nuclease</keyword>
<evidence type="ECO:0000256" key="5">
    <source>
        <dbReference type="ARBA" id="ARBA00022801"/>
    </source>
</evidence>
<gene>
    <name evidence="7" type="primary">ybeY</name>
    <name evidence="8" type="ORF">SAMN05444417_1852</name>
</gene>
<dbReference type="PANTHER" id="PTHR46986">
    <property type="entry name" value="ENDORIBONUCLEASE YBEY, CHLOROPLASTIC"/>
    <property type="match status" value="1"/>
</dbReference>
<sequence>MQAGMSIDIIIEHAPWEGVDIESLAEAAERATLERLGLEPSIFETALLACDDARIAALNGDFRDRPQPTNVLSWPSEERGAQVEGEMPHLPRFGGGPPEELGDIALAWETCARESEEAGRPVEAHVTHLIVHGLLHLLGFDHVRDGDAALMEGLETEILAKMGVPDPYGGA</sequence>
<dbReference type="InterPro" id="IPR020549">
    <property type="entry name" value="YbeY_CS"/>
</dbReference>
<evidence type="ECO:0000313" key="8">
    <source>
        <dbReference type="EMBL" id="SHI81412.1"/>
    </source>
</evidence>
<dbReference type="InterPro" id="IPR023091">
    <property type="entry name" value="MetalPrtase_cat_dom_sf_prd"/>
</dbReference>
<dbReference type="PROSITE" id="PS01306">
    <property type="entry name" value="UPF0054"/>
    <property type="match status" value="1"/>
</dbReference>
<name>A0A1M6E7G0_9RHOB</name>
<keyword evidence="6 7" id="KW-0862">Zinc</keyword>
<accession>A0A1M6E7G0</accession>
<dbReference type="GO" id="GO:0004521">
    <property type="term" value="F:RNA endonuclease activity"/>
    <property type="evidence" value="ECO:0007669"/>
    <property type="project" value="UniProtKB-UniRule"/>
</dbReference>
<comment type="similarity">
    <text evidence="1 7">Belongs to the endoribonuclease YbeY family.</text>
</comment>
<keyword evidence="9" id="KW-1185">Reference proteome</keyword>
<dbReference type="GO" id="GO:0008270">
    <property type="term" value="F:zinc ion binding"/>
    <property type="evidence" value="ECO:0007669"/>
    <property type="project" value="UniProtKB-UniRule"/>
</dbReference>
<feature type="binding site" evidence="7">
    <location>
        <position position="136"/>
    </location>
    <ligand>
        <name>Zn(2+)</name>
        <dbReference type="ChEBI" id="CHEBI:29105"/>
        <note>catalytic</note>
    </ligand>
</feature>
<dbReference type="STRING" id="1447782.SAMN05444417_1852"/>
<evidence type="ECO:0000256" key="6">
    <source>
        <dbReference type="ARBA" id="ARBA00022833"/>
    </source>
</evidence>
<dbReference type="PANTHER" id="PTHR46986:SF1">
    <property type="entry name" value="ENDORIBONUCLEASE YBEY, CHLOROPLASTIC"/>
    <property type="match status" value="1"/>
</dbReference>
<comment type="function">
    <text evidence="7">Single strand-specific metallo-endoribonuclease involved in late-stage 70S ribosome quality control and in maturation of the 3' terminus of the 16S rRNA.</text>
</comment>
<feature type="binding site" evidence="7">
    <location>
        <position position="142"/>
    </location>
    <ligand>
        <name>Zn(2+)</name>
        <dbReference type="ChEBI" id="CHEBI:29105"/>
        <note>catalytic</note>
    </ligand>
</feature>
<keyword evidence="5 7" id="KW-0378">Hydrolase</keyword>
<dbReference type="SUPFAM" id="SSF55486">
    <property type="entry name" value="Metalloproteases ('zincins'), catalytic domain"/>
    <property type="match status" value="1"/>
</dbReference>
<dbReference type="GO" id="GO:0005737">
    <property type="term" value="C:cytoplasm"/>
    <property type="evidence" value="ECO:0007669"/>
    <property type="project" value="UniProtKB-SubCell"/>
</dbReference>
<comment type="subcellular location">
    <subcellularLocation>
        <location evidence="7">Cytoplasm</location>
    </subcellularLocation>
</comment>
<dbReference type="GO" id="GO:0006364">
    <property type="term" value="P:rRNA processing"/>
    <property type="evidence" value="ECO:0007669"/>
    <property type="project" value="UniProtKB-UniRule"/>
</dbReference>
<dbReference type="HAMAP" id="MF_00009">
    <property type="entry name" value="Endoribonucl_YbeY"/>
    <property type="match status" value="1"/>
</dbReference>
<dbReference type="Proteomes" id="UP000184292">
    <property type="component" value="Unassembled WGS sequence"/>
</dbReference>
<keyword evidence="4 7" id="KW-0255">Endonuclease</keyword>
<evidence type="ECO:0000256" key="7">
    <source>
        <dbReference type="HAMAP-Rule" id="MF_00009"/>
    </source>
</evidence>
<dbReference type="Pfam" id="PF02130">
    <property type="entry name" value="YbeY"/>
    <property type="match status" value="1"/>
</dbReference>
<dbReference type="EMBL" id="FQYO01000003">
    <property type="protein sequence ID" value="SHI81412.1"/>
    <property type="molecule type" value="Genomic_DNA"/>
</dbReference>
<feature type="binding site" evidence="7">
    <location>
        <position position="132"/>
    </location>
    <ligand>
        <name>Zn(2+)</name>
        <dbReference type="ChEBI" id="CHEBI:29105"/>
        <note>catalytic</note>
    </ligand>
</feature>
<evidence type="ECO:0000256" key="2">
    <source>
        <dbReference type="ARBA" id="ARBA00022722"/>
    </source>
</evidence>
<dbReference type="InterPro" id="IPR002036">
    <property type="entry name" value="YbeY"/>
</dbReference>
<reference evidence="8 9" key="1">
    <citation type="submission" date="2016-11" db="EMBL/GenBank/DDBJ databases">
        <authorList>
            <person name="Jaros S."/>
            <person name="Januszkiewicz K."/>
            <person name="Wedrychowicz H."/>
        </authorList>
    </citation>
    <scope>NUCLEOTIDE SEQUENCE [LARGE SCALE GENOMIC DNA]</scope>
    <source>
        <strain evidence="8 9">DSM 100565</strain>
    </source>
</reference>
<comment type="cofactor">
    <cofactor evidence="7">
        <name>Zn(2+)</name>
        <dbReference type="ChEBI" id="CHEBI:29105"/>
    </cofactor>
    <text evidence="7">Binds 1 zinc ion.</text>
</comment>
<dbReference type="Gene3D" id="3.40.390.30">
    <property type="entry name" value="Metalloproteases ('zincins'), catalytic domain"/>
    <property type="match status" value="1"/>
</dbReference>
<keyword evidence="7" id="KW-0690">Ribosome biogenesis</keyword>
<organism evidence="8 9">
    <name type="scientific">Wenxinia saemankumensis</name>
    <dbReference type="NCBI Taxonomy" id="1447782"/>
    <lineage>
        <taxon>Bacteria</taxon>
        <taxon>Pseudomonadati</taxon>
        <taxon>Pseudomonadota</taxon>
        <taxon>Alphaproteobacteria</taxon>
        <taxon>Rhodobacterales</taxon>
        <taxon>Roseobacteraceae</taxon>
        <taxon>Wenxinia</taxon>
    </lineage>
</organism>
<evidence type="ECO:0000313" key="9">
    <source>
        <dbReference type="Proteomes" id="UP000184292"/>
    </source>
</evidence>
<keyword evidence="7" id="KW-0963">Cytoplasm</keyword>
<dbReference type="AlphaFoldDB" id="A0A1M6E7G0"/>
<keyword evidence="3 7" id="KW-0479">Metal-binding</keyword>
<dbReference type="GO" id="GO:0004222">
    <property type="term" value="F:metalloendopeptidase activity"/>
    <property type="evidence" value="ECO:0007669"/>
    <property type="project" value="InterPro"/>
</dbReference>
<dbReference type="EC" id="3.1.-.-" evidence="7"/>
<evidence type="ECO:0000256" key="1">
    <source>
        <dbReference type="ARBA" id="ARBA00010875"/>
    </source>
</evidence>
<keyword evidence="7" id="KW-0698">rRNA processing</keyword>